<name>A0ABV2WPV0_9NOCA</name>
<comment type="caution">
    <text evidence="3">The sequence shown here is derived from an EMBL/GenBank/DDBJ whole genome shotgun (WGS) entry which is preliminary data.</text>
</comment>
<dbReference type="RefSeq" id="WP_356953922.1">
    <property type="nucleotide sequence ID" value="NZ_JBEYBD010000001.1"/>
</dbReference>
<dbReference type="PANTHER" id="PTHR36151">
    <property type="entry name" value="BLR2777 PROTEIN"/>
    <property type="match status" value="1"/>
</dbReference>
<feature type="domain" description="ER-bound oxygenase mpaB/mpaB'/Rubber oxygenase catalytic" evidence="2">
    <location>
        <begin position="25"/>
        <end position="262"/>
    </location>
</feature>
<keyword evidence="4" id="KW-1185">Reference proteome</keyword>
<keyword evidence="3" id="KW-0560">Oxidoreductase</keyword>
<protein>
    <submittedName>
        <fullName evidence="3">Oxygenase MpaB family protein</fullName>
        <ecNumber evidence="3">1.-.-.-</ecNumber>
    </submittedName>
</protein>
<dbReference type="Proteomes" id="UP001550628">
    <property type="component" value="Unassembled WGS sequence"/>
</dbReference>
<feature type="compositionally biased region" description="Basic and acidic residues" evidence="1">
    <location>
        <begin position="290"/>
        <end position="299"/>
    </location>
</feature>
<proteinExistence type="predicted"/>
<reference evidence="3 4" key="1">
    <citation type="submission" date="2024-06" db="EMBL/GenBank/DDBJ databases">
        <title>The Natural Products Discovery Center: Release of the First 8490 Sequenced Strains for Exploring Actinobacteria Biosynthetic Diversity.</title>
        <authorList>
            <person name="Kalkreuter E."/>
            <person name="Kautsar S.A."/>
            <person name="Yang D."/>
            <person name="Bader C.D."/>
            <person name="Teijaro C.N."/>
            <person name="Fluegel L."/>
            <person name="Davis C.M."/>
            <person name="Simpson J.R."/>
            <person name="Lauterbach L."/>
            <person name="Steele A.D."/>
            <person name="Gui C."/>
            <person name="Meng S."/>
            <person name="Li G."/>
            <person name="Viehrig K."/>
            <person name="Ye F."/>
            <person name="Su P."/>
            <person name="Kiefer A.F."/>
            <person name="Nichols A."/>
            <person name="Cepeda A.J."/>
            <person name="Yan W."/>
            <person name="Fan B."/>
            <person name="Jiang Y."/>
            <person name="Adhikari A."/>
            <person name="Zheng C.-J."/>
            <person name="Schuster L."/>
            <person name="Cowan T.M."/>
            <person name="Smanski M.J."/>
            <person name="Chevrette M.G."/>
            <person name="De Carvalho L.P.S."/>
            <person name="Shen B."/>
        </authorList>
    </citation>
    <scope>NUCLEOTIDE SEQUENCE [LARGE SCALE GENOMIC DNA]</scope>
    <source>
        <strain evidence="3 4">NPDC019708</strain>
    </source>
</reference>
<evidence type="ECO:0000313" key="4">
    <source>
        <dbReference type="Proteomes" id="UP001550628"/>
    </source>
</evidence>
<dbReference type="GO" id="GO:0016491">
    <property type="term" value="F:oxidoreductase activity"/>
    <property type="evidence" value="ECO:0007669"/>
    <property type="project" value="UniProtKB-KW"/>
</dbReference>
<gene>
    <name evidence="3" type="ORF">ABZ510_13715</name>
</gene>
<sequence>MTTIDNSGDAGAPELRPWGPESLSWRQGIDWKTALTARAVLLLQVAHPVVGAGVADHSEFLSDRWARIIATAAATRRFSGLDGPDAALAEGRRLRELHRTISGVDDRGRKYHALNAEAYLWVAATGYWAGSAVRRRHGQEFAPEVEDALYAEWTDQARVLRIPERVIPADRTAFDSYFDTTVADLLERNRTTDLLLELDRHPMPPHPRFPMSRWVWNIPAVPVAALLRLTTGGYLPAPLRDRLGIAWDPGRARRFDALVAAANSVDRVLPRAARYPLRSRTTPAAGCPHAGDRSRVERT</sequence>
<evidence type="ECO:0000259" key="2">
    <source>
        <dbReference type="Pfam" id="PF09995"/>
    </source>
</evidence>
<accession>A0ABV2WPV0</accession>
<evidence type="ECO:0000256" key="1">
    <source>
        <dbReference type="SAM" id="MobiDB-lite"/>
    </source>
</evidence>
<evidence type="ECO:0000313" key="3">
    <source>
        <dbReference type="EMBL" id="MEU1952915.1"/>
    </source>
</evidence>
<organism evidence="3 4">
    <name type="scientific">Nocardia rhamnosiphila</name>
    <dbReference type="NCBI Taxonomy" id="426716"/>
    <lineage>
        <taxon>Bacteria</taxon>
        <taxon>Bacillati</taxon>
        <taxon>Actinomycetota</taxon>
        <taxon>Actinomycetes</taxon>
        <taxon>Mycobacteriales</taxon>
        <taxon>Nocardiaceae</taxon>
        <taxon>Nocardia</taxon>
    </lineage>
</organism>
<feature type="region of interest" description="Disordered" evidence="1">
    <location>
        <begin position="280"/>
        <end position="299"/>
    </location>
</feature>
<dbReference type="PANTHER" id="PTHR36151:SF3">
    <property type="entry name" value="ER-BOUND OXYGENASE MPAB_MPAB'_RUBBER OXYGENASE CATALYTIC DOMAIN-CONTAINING PROTEIN"/>
    <property type="match status" value="1"/>
</dbReference>
<dbReference type="EC" id="1.-.-.-" evidence="3"/>
<dbReference type="InterPro" id="IPR018713">
    <property type="entry name" value="MPAB/Lcp_cat_dom"/>
</dbReference>
<dbReference type="EMBL" id="JBEYBF010000008">
    <property type="protein sequence ID" value="MEU1952915.1"/>
    <property type="molecule type" value="Genomic_DNA"/>
</dbReference>
<dbReference type="Pfam" id="PF09995">
    <property type="entry name" value="MPAB_Lcp_cat"/>
    <property type="match status" value="1"/>
</dbReference>